<evidence type="ECO:0000313" key="2">
    <source>
        <dbReference type="Proteomes" id="UP000327294"/>
    </source>
</evidence>
<dbReference type="RefSeq" id="WP_152168811.1">
    <property type="nucleotide sequence ID" value="NZ_CP045096.1"/>
</dbReference>
<keyword evidence="2" id="KW-1185">Reference proteome</keyword>
<accession>A0A5P8K3I0</accession>
<protein>
    <submittedName>
        <fullName evidence="1">Uncharacterized protein</fullName>
    </submittedName>
</protein>
<dbReference type="AlphaFoldDB" id="A0A5P8K3I0"/>
<evidence type="ECO:0000313" key="1">
    <source>
        <dbReference type="EMBL" id="QFQ97328.1"/>
    </source>
</evidence>
<dbReference type="EMBL" id="CP045096">
    <property type="protein sequence ID" value="QFQ97328.1"/>
    <property type="molecule type" value="Genomic_DNA"/>
</dbReference>
<organism evidence="1 2">
    <name type="scientific">Streptomyces phaeolivaceus</name>
    <dbReference type="NCBI Taxonomy" id="2653200"/>
    <lineage>
        <taxon>Bacteria</taxon>
        <taxon>Bacillati</taxon>
        <taxon>Actinomycetota</taxon>
        <taxon>Actinomycetes</taxon>
        <taxon>Kitasatosporales</taxon>
        <taxon>Streptomycetaceae</taxon>
        <taxon>Streptomyces</taxon>
    </lineage>
</organism>
<name>A0A5P8K3I0_9ACTN</name>
<dbReference type="KEGG" id="sphv:F9278_15180"/>
<reference evidence="1 2" key="1">
    <citation type="submission" date="2019-10" db="EMBL/GenBank/DDBJ databases">
        <title>Streptomyces sp. strain GY16 isolated from leaves of Broussonetia papyrifera.</title>
        <authorList>
            <person name="Mo P."/>
        </authorList>
    </citation>
    <scope>NUCLEOTIDE SEQUENCE [LARGE SCALE GENOMIC DNA]</scope>
    <source>
        <strain evidence="1 2">GY16</strain>
    </source>
</reference>
<dbReference type="Proteomes" id="UP000327294">
    <property type="component" value="Chromosome"/>
</dbReference>
<gene>
    <name evidence="1" type="ORF">F9278_15180</name>
</gene>
<proteinExistence type="predicted"/>
<sequence>MIASAPEPWGDKAKAARILEVLPPYADWLKTLRTQQFFVVSGRVNRLIHEAADALRNDPLGFIDLELKQAAAAFSQAAVQLSEEMINLLFADRAETEAYERLSVQEKEDAWRFVVGEHQPGEDERRLHTLRNDFFETYDILVCLLNERLLAPGQAAAPTAPDTSAAVAESVAVPDTVGPQPRVGQGLPLHEHDLLGAHYQLRSAGLGQPTTGAYLHRVTAVQHFAAREGSGPGWVLTLRKGRAIAVSEPLWRALLTAGHPAGNGDPLAAVGYPTAAGTDSVVLGSDVERFALEGGDWGPGCLVRTDRDWRWEPQEDVGFNQTPSARNWMALQPAPQLRVRAVVTLPWDQAGGLEITPARRRELAQALPISRFAGAVTMLSLRRGADLPASDWQLGPHRNASDSLSYSATITAEGGRPVLAGAVMVALPGALQSHTVTCAEITIQDAAAWAAVLPSGSSTKLTLEEVEAVLLAAWETAADLLPAVVRDETTIRWAGAPTVELRLSAEGPHDQPRAGLGTLIDVRALGRTDRSSLSEMAVTIKGSPMLETTERHGRLRRALVHMVQRFGYVEADGHLFG</sequence>